<dbReference type="RefSeq" id="WP_308456881.1">
    <property type="nucleotide sequence ID" value="NZ_JAJEQM010000015.1"/>
</dbReference>
<evidence type="ECO:0000313" key="1">
    <source>
        <dbReference type="EMBL" id="MCC2211297.1"/>
    </source>
</evidence>
<dbReference type="AlphaFoldDB" id="A0AAE3JAB4"/>
<name>A0AAE3JAB4_9FIRM</name>
<reference evidence="1 2" key="1">
    <citation type="submission" date="2021-10" db="EMBL/GenBank/DDBJ databases">
        <title>Anaerobic single-cell dispensing facilitates the cultivation of human gut bacteria.</title>
        <authorList>
            <person name="Afrizal A."/>
        </authorList>
    </citation>
    <scope>NUCLEOTIDE SEQUENCE [LARGE SCALE GENOMIC DNA]</scope>
    <source>
        <strain evidence="1 2">CLA-AA-H232</strain>
    </source>
</reference>
<gene>
    <name evidence="1" type="ORF">LKE05_10910</name>
</gene>
<comment type="caution">
    <text evidence="1">The sequence shown here is derived from an EMBL/GenBank/DDBJ whole genome shotgun (WGS) entry which is preliminary data.</text>
</comment>
<keyword evidence="2" id="KW-1185">Reference proteome</keyword>
<dbReference type="Proteomes" id="UP001198242">
    <property type="component" value="Unassembled WGS sequence"/>
</dbReference>
<sequence length="144" mass="16968">MENNGFVWLPSLGQDAENITHFFCKAVQLENESDIKSAYNNVVQHLEYFSNGHSVNYGVRAISAKDNIIQYFFNGENAVPGYIRYWLTEYYGNRFGDISKYSNRHLETYKKLRKLYLQIDKKEHFKWSVYKGVRSILGKIHIDI</sequence>
<proteinExistence type="predicted"/>
<dbReference type="EMBL" id="JAJEQM010000015">
    <property type="protein sequence ID" value="MCC2211297.1"/>
    <property type="molecule type" value="Genomic_DNA"/>
</dbReference>
<evidence type="ECO:0000313" key="2">
    <source>
        <dbReference type="Proteomes" id="UP001198242"/>
    </source>
</evidence>
<protein>
    <submittedName>
        <fullName evidence="1">Uncharacterized protein</fullName>
    </submittedName>
</protein>
<organism evidence="1 2">
    <name type="scientific">Hominilimicola fabiformis</name>
    <dbReference type="NCBI Taxonomy" id="2885356"/>
    <lineage>
        <taxon>Bacteria</taxon>
        <taxon>Bacillati</taxon>
        <taxon>Bacillota</taxon>
        <taxon>Clostridia</taxon>
        <taxon>Eubacteriales</taxon>
        <taxon>Oscillospiraceae</taxon>
        <taxon>Hominilimicola</taxon>
    </lineage>
</organism>
<accession>A0AAE3JAB4</accession>